<dbReference type="Gene3D" id="2.40.240.130">
    <property type="match status" value="1"/>
</dbReference>
<dbReference type="SUPFAM" id="SSF46565">
    <property type="entry name" value="Chaperone J-domain"/>
    <property type="match status" value="1"/>
</dbReference>
<proteinExistence type="predicted"/>
<sequence length="520" mass="61709">MDIFSLASNLQQIAIGGVNYVNNKLLKKNSLTRYNYVTYIVIGESENQPYDVNIFFLPFKNSNKIKYKEFKEYFPFRGNIIFRFKILLIDLIEVINEGFRNNSPLLKKKEKEENLNNHIISDEVEIKNILRQDNLNYIWIDINNDEAYIPLCHGKIVAKVLFINNENYRNYNEIYFSNYKYENSSTYIMNEKYLCSYKVIRKEDKSSKSSIESNDLVESEDFDDNNKITSSQSNLMNFSYSNDVEDFDNVICDNNYLKKKNENKILIRKINTKDILNEVYEKENISGMIESENEMFFQNEDNNNYLTKRSNSDILNTPYERNRVTKMSQGKNENSKNERNLESLYHNNEINEKILEKVNISSSKAFSLTNKNNKENNYDDLLNDNIIKKDQKQLKARVSNRLEELKESRYQEEVKFKEKMLISEDIKKQIIKWSKNSDDTYKDIKVMLSTLNDVLWKNAEWKHVSMSDLISNTKIVKKTYKNAILLCHPDKHRDKPMEQVLRAEMIFLALNNAYKEKKNM</sequence>
<protein>
    <recommendedName>
        <fullName evidence="3">DIX domain-containing protein</fullName>
    </recommendedName>
</protein>
<dbReference type="GO" id="GO:0005737">
    <property type="term" value="C:cytoplasm"/>
    <property type="evidence" value="ECO:0007669"/>
    <property type="project" value="TreeGrafter"/>
</dbReference>
<accession>A0A1J1HF46</accession>
<name>A0A1J1HF46_PLARL</name>
<gene>
    <name evidence="1" type="ORF">PRELSG_1339800</name>
</gene>
<dbReference type="AlphaFoldDB" id="A0A1J1HF46"/>
<evidence type="ECO:0000313" key="1">
    <source>
        <dbReference type="EMBL" id="CRH04024.1"/>
    </source>
</evidence>
<dbReference type="PANTHER" id="PTHR23172:SF19">
    <property type="entry name" value="J DOMAIN-CONTAINING PROTEIN"/>
    <property type="match status" value="1"/>
</dbReference>
<dbReference type="Gene3D" id="1.10.287.110">
    <property type="entry name" value="DnaJ domain"/>
    <property type="match status" value="1"/>
</dbReference>
<dbReference type="InterPro" id="IPR036869">
    <property type="entry name" value="J_dom_sf"/>
</dbReference>
<dbReference type="PANTHER" id="PTHR23172">
    <property type="entry name" value="AUXILIN/CYCLIN G-ASSOCIATED KINASE-RELATED"/>
    <property type="match status" value="1"/>
</dbReference>
<dbReference type="KEGG" id="prel:PRELSG_1339800"/>
<evidence type="ECO:0000313" key="2">
    <source>
        <dbReference type="Proteomes" id="UP000220158"/>
    </source>
</evidence>
<keyword evidence="2" id="KW-1185">Reference proteome</keyword>
<evidence type="ECO:0008006" key="3">
    <source>
        <dbReference type="Google" id="ProtNLM"/>
    </source>
</evidence>
<dbReference type="OrthoDB" id="1717591at2759"/>
<dbReference type="InterPro" id="IPR038207">
    <property type="entry name" value="DIX_dom_sf"/>
</dbReference>
<dbReference type="GO" id="GO:0072318">
    <property type="term" value="P:clathrin coat disassembly"/>
    <property type="evidence" value="ECO:0007669"/>
    <property type="project" value="TreeGrafter"/>
</dbReference>
<reference evidence="1 2" key="1">
    <citation type="submission" date="2015-04" db="EMBL/GenBank/DDBJ databases">
        <authorList>
            <consortium name="Pathogen Informatics"/>
        </authorList>
    </citation>
    <scope>NUCLEOTIDE SEQUENCE [LARGE SCALE GENOMIC DNA]</scope>
    <source>
        <strain evidence="1 2">SGS1</strain>
    </source>
</reference>
<dbReference type="GO" id="GO:0031982">
    <property type="term" value="C:vesicle"/>
    <property type="evidence" value="ECO:0007669"/>
    <property type="project" value="TreeGrafter"/>
</dbReference>
<organism evidence="1 2">
    <name type="scientific">Plasmodium relictum</name>
    <dbReference type="NCBI Taxonomy" id="85471"/>
    <lineage>
        <taxon>Eukaryota</taxon>
        <taxon>Sar</taxon>
        <taxon>Alveolata</taxon>
        <taxon>Apicomplexa</taxon>
        <taxon>Aconoidasida</taxon>
        <taxon>Haemosporida</taxon>
        <taxon>Plasmodiidae</taxon>
        <taxon>Plasmodium</taxon>
        <taxon>Plasmodium (Haemamoeba)</taxon>
    </lineage>
</organism>
<dbReference type="GO" id="GO:0030276">
    <property type="term" value="F:clathrin binding"/>
    <property type="evidence" value="ECO:0007669"/>
    <property type="project" value="TreeGrafter"/>
</dbReference>
<dbReference type="GeneID" id="39738331"/>
<dbReference type="RefSeq" id="XP_028536030.1">
    <property type="nucleotide sequence ID" value="XM_028678933.1"/>
</dbReference>
<dbReference type="VEuPathDB" id="PlasmoDB:PRELSG_1339800"/>
<dbReference type="EMBL" id="LN835308">
    <property type="protein sequence ID" value="CRH04024.1"/>
    <property type="molecule type" value="Genomic_DNA"/>
</dbReference>
<dbReference type="Proteomes" id="UP000220158">
    <property type="component" value="Chromosome 13"/>
</dbReference>
<dbReference type="GO" id="GO:0072583">
    <property type="term" value="P:clathrin-dependent endocytosis"/>
    <property type="evidence" value="ECO:0007669"/>
    <property type="project" value="TreeGrafter"/>
</dbReference>
<dbReference type="OMA" id="FLPFKIC"/>